<evidence type="ECO:0000313" key="8">
    <source>
        <dbReference type="Proteomes" id="UP000193870"/>
    </source>
</evidence>
<evidence type="ECO:0000256" key="5">
    <source>
        <dbReference type="SAM" id="MobiDB-lite"/>
    </source>
</evidence>
<dbReference type="InterPro" id="IPR000644">
    <property type="entry name" value="CBS_dom"/>
</dbReference>
<dbReference type="InterPro" id="IPR036318">
    <property type="entry name" value="FAD-bd_PCMH-like_sf"/>
</dbReference>
<dbReference type="InterPro" id="IPR005170">
    <property type="entry name" value="Transptr-assoc_dom"/>
</dbReference>
<evidence type="ECO:0000313" key="7">
    <source>
        <dbReference type="EMBL" id="SLN29871.1"/>
    </source>
</evidence>
<comment type="similarity">
    <text evidence="1">Belongs to the UPF0053 family. Hemolysin C subfamily.</text>
</comment>
<dbReference type="PROSITE" id="PS51371">
    <property type="entry name" value="CBS"/>
    <property type="match status" value="2"/>
</dbReference>
<feature type="domain" description="CBS" evidence="6">
    <location>
        <begin position="138"/>
        <end position="198"/>
    </location>
</feature>
<evidence type="ECO:0000256" key="2">
    <source>
        <dbReference type="ARBA" id="ARBA00022737"/>
    </source>
</evidence>
<dbReference type="OrthoDB" id="9797674at2"/>
<evidence type="ECO:0000256" key="4">
    <source>
        <dbReference type="PROSITE-ProRule" id="PRU00703"/>
    </source>
</evidence>
<gene>
    <name evidence="7" type="primary">tlyC</name>
    <name evidence="7" type="ORF">PAM7066_01237</name>
</gene>
<dbReference type="GO" id="GO:0050660">
    <property type="term" value="F:flavin adenine dinucleotide binding"/>
    <property type="evidence" value="ECO:0007669"/>
    <property type="project" value="InterPro"/>
</dbReference>
<dbReference type="SUPFAM" id="SSF54631">
    <property type="entry name" value="CBS-domain pair"/>
    <property type="match status" value="1"/>
</dbReference>
<dbReference type="SMART" id="SM00116">
    <property type="entry name" value="CBS"/>
    <property type="match status" value="2"/>
</dbReference>
<keyword evidence="2" id="KW-0677">Repeat</keyword>
<protein>
    <submittedName>
        <fullName evidence="7">Hemolysin C</fullName>
    </submittedName>
</protein>
<dbReference type="FunFam" id="3.10.580.10:FF:000002">
    <property type="entry name" value="Magnesium/cobalt efflux protein CorC"/>
    <property type="match status" value="1"/>
</dbReference>
<dbReference type="InterPro" id="IPR016169">
    <property type="entry name" value="FAD-bd_PCMH_sub2"/>
</dbReference>
<dbReference type="PANTHER" id="PTHR22777:SF27">
    <property type="entry name" value="MAGNESIUM AND COBALT EFFLUX PROTEIN CORC"/>
    <property type="match status" value="1"/>
</dbReference>
<dbReference type="SUPFAM" id="SSF56176">
    <property type="entry name" value="FAD-binding/transporter-associated domain-like"/>
    <property type="match status" value="1"/>
</dbReference>
<dbReference type="AlphaFoldDB" id="A0A1Y5S212"/>
<feature type="domain" description="CBS" evidence="6">
    <location>
        <begin position="72"/>
        <end position="132"/>
    </location>
</feature>
<keyword evidence="8" id="KW-1185">Reference proteome</keyword>
<dbReference type="InterPro" id="IPR044751">
    <property type="entry name" value="Ion_transp-like_CBS"/>
</dbReference>
<feature type="region of interest" description="Disordered" evidence="5">
    <location>
        <begin position="1"/>
        <end position="56"/>
    </location>
</feature>
<dbReference type="STRING" id="315423.SAMN04488020_10244"/>
<keyword evidence="3 4" id="KW-0129">CBS domain</keyword>
<evidence type="ECO:0000256" key="3">
    <source>
        <dbReference type="ARBA" id="ARBA00023122"/>
    </source>
</evidence>
<accession>A0A1Y5S212</accession>
<dbReference type="Pfam" id="PF00571">
    <property type="entry name" value="CBS"/>
    <property type="match status" value="2"/>
</dbReference>
<dbReference type="CDD" id="cd04590">
    <property type="entry name" value="CBS_pair_CorC_HlyC_assoc"/>
    <property type="match status" value="1"/>
</dbReference>
<reference evidence="7 8" key="1">
    <citation type="submission" date="2017-03" db="EMBL/GenBank/DDBJ databases">
        <authorList>
            <person name="Afonso C.L."/>
            <person name="Miller P.J."/>
            <person name="Scott M.A."/>
            <person name="Spackman E."/>
            <person name="Goraichik I."/>
            <person name="Dimitrov K.M."/>
            <person name="Suarez D.L."/>
            <person name="Swayne D.E."/>
        </authorList>
    </citation>
    <scope>NUCLEOTIDE SEQUENCE [LARGE SCALE GENOMIC DNA]</scope>
    <source>
        <strain evidence="7 8">CECT 7066</strain>
    </source>
</reference>
<sequence length="288" mass="31919">MEGDMAQAESDTGTDRAPGDIEDDSPERGFFGRLFTAFSQPEDGEGDGEERHASRMPPDLLNLARMRVADVAIPTIEIVSVPLDVAWEDLVETFRETGLTRLPVYDGTLDHPKGMIHLKDFALRHGFGKQAEFDMTQMLRPVIYAPPSMPIGVLLQRMQSERTHMALVIDEYGGVDGLVTIEDLIEQVIGQIEDEHDEDEDKLFLEEKSGVWIAQARTPLAEFEDATGTSFTDDDEDEEIDTLGGLVVVLTGRVPARGEVVAHPSGAEIEIVDADPRRLKRLRVRLPA</sequence>
<dbReference type="SMART" id="SM01091">
    <property type="entry name" value="CorC_HlyC"/>
    <property type="match status" value="1"/>
</dbReference>
<dbReference type="Proteomes" id="UP000193870">
    <property type="component" value="Unassembled WGS sequence"/>
</dbReference>
<evidence type="ECO:0000256" key="1">
    <source>
        <dbReference type="ARBA" id="ARBA00006446"/>
    </source>
</evidence>
<dbReference type="PANTHER" id="PTHR22777">
    <property type="entry name" value="HEMOLYSIN-RELATED"/>
    <property type="match status" value="1"/>
</dbReference>
<dbReference type="GO" id="GO:0005886">
    <property type="term" value="C:plasma membrane"/>
    <property type="evidence" value="ECO:0007669"/>
    <property type="project" value="TreeGrafter"/>
</dbReference>
<dbReference type="EMBL" id="FWFV01000002">
    <property type="protein sequence ID" value="SLN29871.1"/>
    <property type="molecule type" value="Genomic_DNA"/>
</dbReference>
<organism evidence="7 8">
    <name type="scientific">Palleronia marisminoris</name>
    <dbReference type="NCBI Taxonomy" id="315423"/>
    <lineage>
        <taxon>Bacteria</taxon>
        <taxon>Pseudomonadati</taxon>
        <taxon>Pseudomonadota</taxon>
        <taxon>Alphaproteobacteria</taxon>
        <taxon>Rhodobacterales</taxon>
        <taxon>Roseobacteraceae</taxon>
        <taxon>Palleronia</taxon>
    </lineage>
</organism>
<dbReference type="Pfam" id="PF03471">
    <property type="entry name" value="CorC_HlyC"/>
    <property type="match status" value="1"/>
</dbReference>
<dbReference type="InterPro" id="IPR046342">
    <property type="entry name" value="CBS_dom_sf"/>
</dbReference>
<dbReference type="Gene3D" id="3.30.465.10">
    <property type="match status" value="1"/>
</dbReference>
<evidence type="ECO:0000259" key="6">
    <source>
        <dbReference type="PROSITE" id="PS51371"/>
    </source>
</evidence>
<proteinExistence type="inferred from homology"/>
<dbReference type="Gene3D" id="3.10.580.10">
    <property type="entry name" value="CBS-domain"/>
    <property type="match status" value="1"/>
</dbReference>
<name>A0A1Y5S212_9RHOB</name>